<dbReference type="InterPro" id="IPR023201">
    <property type="entry name" value="SecY_dom_sf"/>
</dbReference>
<feature type="transmembrane region" description="Helical" evidence="4">
    <location>
        <begin position="454"/>
        <end position="474"/>
    </location>
</feature>
<name>M8AUJ2_AEGTA</name>
<feature type="region of interest" description="Disordered" evidence="3">
    <location>
        <begin position="41"/>
        <end position="77"/>
    </location>
</feature>
<proteinExistence type="inferred from homology"/>
<evidence type="ECO:0000256" key="3">
    <source>
        <dbReference type="SAM" id="MobiDB-lite"/>
    </source>
</evidence>
<evidence type="ECO:0000313" key="5">
    <source>
        <dbReference type="EnsemblPlants" id="EMT05099"/>
    </source>
</evidence>
<comment type="subcellular location">
    <subcellularLocation>
        <location evidence="1">Plastid</location>
        <location evidence="1">Chloroplast thylakoid membrane</location>
        <topology evidence="1">Multi-pass membrane protein</topology>
    </subcellularLocation>
</comment>
<feature type="compositionally biased region" description="Low complexity" evidence="3">
    <location>
        <begin position="41"/>
        <end position="66"/>
    </location>
</feature>
<feature type="region of interest" description="Disordered" evidence="3">
    <location>
        <begin position="118"/>
        <end position="147"/>
    </location>
</feature>
<organism evidence="5">
    <name type="scientific">Aegilops tauschii</name>
    <name type="common">Tausch's goatgrass</name>
    <name type="synonym">Aegilops squarrosa</name>
    <dbReference type="NCBI Taxonomy" id="37682"/>
    <lineage>
        <taxon>Eukaryota</taxon>
        <taxon>Viridiplantae</taxon>
        <taxon>Streptophyta</taxon>
        <taxon>Embryophyta</taxon>
        <taxon>Tracheophyta</taxon>
        <taxon>Spermatophyta</taxon>
        <taxon>Magnoliopsida</taxon>
        <taxon>Liliopsida</taxon>
        <taxon>Poales</taxon>
        <taxon>Poaceae</taxon>
        <taxon>BOP clade</taxon>
        <taxon>Pooideae</taxon>
        <taxon>Triticodae</taxon>
        <taxon>Triticeae</taxon>
        <taxon>Triticinae</taxon>
        <taxon>Aegilops</taxon>
    </lineage>
</organism>
<keyword evidence="4" id="KW-0472">Membrane</keyword>
<sequence length="521" mass="58139">MSSSLALSLPSRCALPLPSPRLAPKHPSLRANQCRLLVRTPQRPLPPTRRLLLAPRASSSATSPAEPAREGGAGGKKVPGFRNRFLDLARLGAVAEGAAEAFFRSEIRRRLALLPQQSPRPACRHGRAHRAQPRRLLRPASRVRPPPHPRLLSQLRPAPCSLQCAFIYADDLVDFASELKLSFFQLGISHQISASIVMQVLCHVLPSLEKIRKEGLDGHEKIKSYITPYMQQVTGHGSSLIICVGILTGYTNTLHKMLTQFSGNVCTSWPYILGVAGIFMMVTMGAVLVTEGCRKIKLQYYGFKLASSAGKENSPVTEVEPYIPFNINPTGMQPLLTTSYLLAFPSIMASIFRSPFWENLKEILNPMTSVGGSPWIYYLTYAFFVFVFNIFDIEHDILILDSEAHFHLYMCYRNANLPKEISDYLNKMSARVPKIKPGRATVDYLTKIQTSTRFWGGLLLSLLATSSLLLDRYLRQINEGFSIGFTSVLIIVYVDFISCCLFCKHRLCRYNGAESDVGSRI</sequence>
<dbReference type="AlphaFoldDB" id="M8AUJ2"/>
<keyword evidence="4" id="KW-1133">Transmembrane helix</keyword>
<reference evidence="5" key="1">
    <citation type="submission" date="2015-06" db="UniProtKB">
        <authorList>
            <consortium name="EnsemblPlants"/>
        </authorList>
    </citation>
    <scope>IDENTIFICATION</scope>
</reference>
<evidence type="ECO:0000256" key="2">
    <source>
        <dbReference type="RuleBase" id="RU004349"/>
    </source>
</evidence>
<dbReference type="Pfam" id="PF00344">
    <property type="entry name" value="SecY"/>
    <property type="match status" value="2"/>
</dbReference>
<dbReference type="SUPFAM" id="SSF103491">
    <property type="entry name" value="Preprotein translocase SecY subunit"/>
    <property type="match status" value="1"/>
</dbReference>
<feature type="compositionally biased region" description="Basic residues" evidence="3">
    <location>
        <begin position="122"/>
        <end position="137"/>
    </location>
</feature>
<protein>
    <recommendedName>
        <fullName evidence="6">Preprotein translocase subunit SCY2, chloroplastic</fullName>
    </recommendedName>
</protein>
<dbReference type="GO" id="GO:0009535">
    <property type="term" value="C:chloroplast thylakoid membrane"/>
    <property type="evidence" value="ECO:0007669"/>
    <property type="project" value="UniProtKB-SubCell"/>
</dbReference>
<accession>M8AUJ2</accession>
<feature type="transmembrane region" description="Helical" evidence="4">
    <location>
        <begin position="480"/>
        <end position="503"/>
    </location>
</feature>
<feature type="transmembrane region" description="Helical" evidence="4">
    <location>
        <begin position="269"/>
        <end position="289"/>
    </location>
</feature>
<dbReference type="PANTHER" id="PTHR10906">
    <property type="entry name" value="SECY/SEC61-ALPHA FAMILY MEMBER"/>
    <property type="match status" value="1"/>
</dbReference>
<feature type="transmembrane region" description="Helical" evidence="4">
    <location>
        <begin position="335"/>
        <end position="355"/>
    </location>
</feature>
<evidence type="ECO:0008006" key="6">
    <source>
        <dbReference type="Google" id="ProtNLM"/>
    </source>
</evidence>
<evidence type="ECO:0000256" key="1">
    <source>
        <dbReference type="ARBA" id="ARBA00004454"/>
    </source>
</evidence>
<evidence type="ECO:0000256" key="4">
    <source>
        <dbReference type="SAM" id="Phobius"/>
    </source>
</evidence>
<comment type="similarity">
    <text evidence="2">Belongs to the SecY/SEC61-alpha family.</text>
</comment>
<dbReference type="InterPro" id="IPR002208">
    <property type="entry name" value="SecY/SEC61-alpha"/>
</dbReference>
<dbReference type="EnsemblPlants" id="EMT05099">
    <property type="protein sequence ID" value="EMT05099"/>
    <property type="gene ID" value="F775_52646"/>
</dbReference>
<dbReference type="GO" id="GO:0015031">
    <property type="term" value="P:protein transport"/>
    <property type="evidence" value="ECO:0007669"/>
    <property type="project" value="InterPro"/>
</dbReference>
<keyword evidence="4" id="KW-0812">Transmembrane</keyword>
<dbReference type="Gene3D" id="1.10.3370.10">
    <property type="entry name" value="SecY subunit domain"/>
    <property type="match status" value="2"/>
</dbReference>
<feature type="transmembrane region" description="Helical" evidence="4">
    <location>
        <begin position="375"/>
        <end position="391"/>
    </location>
</feature>